<accession>A0ABR9T9E7</accession>
<keyword evidence="1" id="KW-0378">Hydrolase</keyword>
<dbReference type="Gene3D" id="2.60.120.1620">
    <property type="match status" value="1"/>
</dbReference>
<feature type="domain" description="Gylcosyl hydrolase 115 C-terminal" evidence="3">
    <location>
        <begin position="695"/>
        <end position="788"/>
    </location>
</feature>
<proteinExistence type="predicted"/>
<evidence type="ECO:0000259" key="3">
    <source>
        <dbReference type="Pfam" id="PF17829"/>
    </source>
</evidence>
<dbReference type="EMBL" id="PSKQ01000022">
    <property type="protein sequence ID" value="MBE8721933.1"/>
    <property type="molecule type" value="Genomic_DNA"/>
</dbReference>
<evidence type="ECO:0000256" key="1">
    <source>
        <dbReference type="ARBA" id="ARBA00022801"/>
    </source>
</evidence>
<dbReference type="Gene3D" id="1.20.58.2150">
    <property type="match status" value="1"/>
</dbReference>
<protein>
    <recommendedName>
        <fullName evidence="3">Gylcosyl hydrolase 115 C-terminal domain-containing protein</fullName>
    </recommendedName>
</protein>
<evidence type="ECO:0000256" key="2">
    <source>
        <dbReference type="SAM" id="SignalP"/>
    </source>
</evidence>
<dbReference type="InterPro" id="IPR029018">
    <property type="entry name" value="Hex-like_dom2"/>
</dbReference>
<dbReference type="Gene3D" id="3.20.20.520">
    <property type="entry name" value="Glycosyl hydrolase family 115"/>
    <property type="match status" value="1"/>
</dbReference>
<name>A0ABR9T9E7_9SPHI</name>
<reference evidence="4 5" key="1">
    <citation type="submission" date="2018-02" db="EMBL/GenBank/DDBJ databases">
        <title>Sphingobacterium KA21.</title>
        <authorList>
            <person name="Vasarhelyi B.M."/>
            <person name="Deshmukh S."/>
            <person name="Balint B."/>
            <person name="Kukolya J."/>
        </authorList>
    </citation>
    <scope>NUCLEOTIDE SEQUENCE [LARGE SCALE GENOMIC DNA]</scope>
    <source>
        <strain evidence="4 5">Ka21</strain>
    </source>
</reference>
<evidence type="ECO:0000313" key="4">
    <source>
        <dbReference type="EMBL" id="MBE8721933.1"/>
    </source>
</evidence>
<feature type="chain" id="PRO_5047131239" description="Gylcosyl hydrolase 115 C-terminal domain-containing protein" evidence="2">
    <location>
        <begin position="21"/>
        <end position="789"/>
    </location>
</feature>
<organism evidence="4 5">
    <name type="scientific">Sphingobacterium pedocola</name>
    <dbReference type="NCBI Taxonomy" id="2082722"/>
    <lineage>
        <taxon>Bacteria</taxon>
        <taxon>Pseudomonadati</taxon>
        <taxon>Bacteroidota</taxon>
        <taxon>Sphingobacteriia</taxon>
        <taxon>Sphingobacteriales</taxon>
        <taxon>Sphingobacteriaceae</taxon>
        <taxon>Sphingobacterium</taxon>
    </lineage>
</organism>
<sequence length="789" mass="90465">MNKKIALFLFLSICVFDAFATAQFELIRRDKQTQVTYNGTDPVVKTAIDMLLDDARRVSEQGFINSRDVKNGGVIVGVAGKDAALDQLLSRFKVDISAIKGEWEAFKLQVVQEKNESYLLVIGSDPRGTAYGVLELSRLIGVSPWVWWADVSPGKRDEVALPLNYYDVQKPSVQYRGIFLNDEDWGLMPWSSMTYEPSDRKGQIGPKTYSRIFELLLRLRANTLWPAMHEVTIPFYFTPGNKEAAAKYGILLGTSHCEPLMRNSAREWDVSGKGDYNYVTNRQELLNYWAERLQELQGAENIFTIGLRGKHDGMMQGVKTLAEHKAVLSQVLPDQRELLKKYTNPDPTKVPQVFIPYKEVLDVYNDGLDVPEDVTMVWCDDNYGYIKHFPDETERARNGGNGLYYHVSYWGRPHDYLWLSTINPALLHQQMSLAYDKGVRKLWIVNVGDIKPAEYQTELFLDMAWDIEAVNKTGVSAHLLSWLEGKFGEQEAKSLLPIMNEYYRLAYIRKPEHMGNTRMEEQDPHYKIVKDLDWNEEEIRQRINDYVKLSDQVEEIARQISPAQQSAYFQLVKYPVQAAAQMNQKLLQAQLARHDKGSWNDSHRAFDSIVSLTARYNGLEDGKWNRIMDYKPRNLAVYQKIPEEKSNRPLVEQQQPKYSFNAEDFDKRETGARVITGLGYSNRMLSLPKGGQVSLEFTHDATDSLVIEVRLLPNHAVDGKKLRFGIAVDDQPMQEVSYKTEGRSEEWKRNVLRNQAIRVVKLPVGAAGKHRLQIKALDEGVVLDQVMIF</sequence>
<dbReference type="InterPro" id="IPR041437">
    <property type="entry name" value="GH115_C"/>
</dbReference>
<evidence type="ECO:0000313" key="5">
    <source>
        <dbReference type="Proteomes" id="UP000618319"/>
    </source>
</evidence>
<dbReference type="Gene3D" id="3.30.379.10">
    <property type="entry name" value="Chitobiase/beta-hexosaminidase domain 2-like"/>
    <property type="match status" value="1"/>
</dbReference>
<gene>
    <name evidence="4" type="ORF">C4F40_14485</name>
</gene>
<dbReference type="SUPFAM" id="SSF55545">
    <property type="entry name" value="beta-N-acetylhexosaminidase-like domain"/>
    <property type="match status" value="1"/>
</dbReference>
<dbReference type="Pfam" id="PF15979">
    <property type="entry name" value="Glyco_hydro_115"/>
    <property type="match status" value="1"/>
</dbReference>
<comment type="caution">
    <text evidence="4">The sequence shown here is derived from an EMBL/GenBank/DDBJ whole genome shotgun (WGS) entry which is preliminary data.</text>
</comment>
<dbReference type="PANTHER" id="PTHR37842:SF2">
    <property type="entry name" value="GYLCOSYL HYDROLASE 115 C-TERMINAL DOMAIN-CONTAINING PROTEIN"/>
    <property type="match status" value="1"/>
</dbReference>
<keyword evidence="5" id="KW-1185">Reference proteome</keyword>
<dbReference type="Pfam" id="PF17829">
    <property type="entry name" value="GH115_C"/>
    <property type="match status" value="1"/>
</dbReference>
<dbReference type="InterPro" id="IPR042301">
    <property type="entry name" value="GH115_sf"/>
</dbReference>
<keyword evidence="2" id="KW-0732">Signal</keyword>
<dbReference type="Proteomes" id="UP000618319">
    <property type="component" value="Unassembled WGS sequence"/>
</dbReference>
<dbReference type="PANTHER" id="PTHR37842">
    <property type="match status" value="1"/>
</dbReference>
<feature type="signal peptide" evidence="2">
    <location>
        <begin position="1"/>
        <end position="20"/>
    </location>
</feature>
<dbReference type="InterPro" id="IPR031924">
    <property type="entry name" value="GH115"/>
</dbReference>